<evidence type="ECO:0000256" key="4">
    <source>
        <dbReference type="ARBA" id="ARBA00022741"/>
    </source>
</evidence>
<comment type="similarity">
    <text evidence="1 9 10">Belongs to the class-I aminoacyl-tRNA synthetase family.</text>
</comment>
<dbReference type="GO" id="GO:0005829">
    <property type="term" value="C:cytosol"/>
    <property type="evidence" value="ECO:0007669"/>
    <property type="project" value="TreeGrafter"/>
</dbReference>
<dbReference type="InterPro" id="IPR001412">
    <property type="entry name" value="aa-tRNA-synth_I_CS"/>
</dbReference>
<evidence type="ECO:0000259" key="14">
    <source>
        <dbReference type="Pfam" id="PF09334"/>
    </source>
</evidence>
<keyword evidence="17" id="KW-1185">Reference proteome</keyword>
<evidence type="ECO:0000256" key="10">
    <source>
        <dbReference type="RuleBase" id="RU363035"/>
    </source>
</evidence>
<reference evidence="17" key="1">
    <citation type="submission" date="2015-10" db="EMBL/GenBank/DDBJ databases">
        <authorList>
            <person name="Manzano-Marin A."/>
            <person name="Manzano-Marin A."/>
        </authorList>
    </citation>
    <scope>NUCLEOTIDE SEQUENCE [LARGE SCALE GENOMIC DNA]</scope>
    <source>
        <strain evidence="17">BTs</strain>
    </source>
</reference>
<dbReference type="NCBIfam" id="TIGR00396">
    <property type="entry name" value="leuS_bact"/>
    <property type="match status" value="1"/>
</dbReference>
<evidence type="ECO:0000256" key="2">
    <source>
        <dbReference type="ARBA" id="ARBA00022490"/>
    </source>
</evidence>
<keyword evidence="4 9" id="KW-0547">Nucleotide-binding</keyword>
<dbReference type="RefSeq" id="WP_075472764.1">
    <property type="nucleotide sequence ID" value="NZ_CP135003.1"/>
</dbReference>
<dbReference type="Pfam" id="PF00133">
    <property type="entry name" value="tRNA-synt_1"/>
    <property type="match status" value="2"/>
</dbReference>
<organism evidence="16 17">
    <name type="scientific">Buchnera aphidicola subsp. Tuberolachnus salignus</name>
    <dbReference type="NCBI Taxonomy" id="98804"/>
    <lineage>
        <taxon>Bacteria</taxon>
        <taxon>Pseudomonadati</taxon>
        <taxon>Pseudomonadota</taxon>
        <taxon>Gammaproteobacteria</taxon>
        <taxon>Enterobacterales</taxon>
        <taxon>Erwiniaceae</taxon>
        <taxon>Buchnera</taxon>
    </lineage>
</organism>
<dbReference type="InterPro" id="IPR015413">
    <property type="entry name" value="Methionyl/Leucyl_tRNA_Synth"/>
</dbReference>
<keyword evidence="3 9" id="KW-0436">Ligase</keyword>
<evidence type="ECO:0000259" key="15">
    <source>
        <dbReference type="Pfam" id="PF13603"/>
    </source>
</evidence>
<dbReference type="PANTHER" id="PTHR43740">
    <property type="entry name" value="LEUCYL-TRNA SYNTHETASE"/>
    <property type="match status" value="1"/>
</dbReference>
<dbReference type="InterPro" id="IPR002302">
    <property type="entry name" value="Leu-tRNA-ligase"/>
</dbReference>
<evidence type="ECO:0000256" key="6">
    <source>
        <dbReference type="ARBA" id="ARBA00022917"/>
    </source>
</evidence>
<dbReference type="GO" id="GO:0006429">
    <property type="term" value="P:leucyl-tRNA aminoacylation"/>
    <property type="evidence" value="ECO:0007669"/>
    <property type="project" value="UniProtKB-UniRule"/>
</dbReference>
<evidence type="ECO:0000256" key="5">
    <source>
        <dbReference type="ARBA" id="ARBA00022840"/>
    </source>
</evidence>
<feature type="domain" description="Leucyl-tRNA synthetase editing" evidence="15">
    <location>
        <begin position="221"/>
        <end position="358"/>
    </location>
</feature>
<protein>
    <recommendedName>
        <fullName evidence="9">Leucine--tRNA ligase</fullName>
        <ecNumber evidence="9">6.1.1.4</ecNumber>
    </recommendedName>
    <alternativeName>
        <fullName evidence="9">Leucyl-tRNA synthetase</fullName>
        <shortName evidence="9">LeuRS</shortName>
    </alternativeName>
</protein>
<keyword evidence="5 9" id="KW-0067">ATP-binding</keyword>
<name>A0A160SYZ7_BUCTT</name>
<dbReference type="HAMAP" id="MF_00049_B">
    <property type="entry name" value="Leu_tRNA_synth_B"/>
    <property type="match status" value="1"/>
</dbReference>
<dbReference type="InterPro" id="IPR014729">
    <property type="entry name" value="Rossmann-like_a/b/a_fold"/>
</dbReference>
<dbReference type="STRING" id="98804.BTSPAZIEG_0296"/>
<dbReference type="InterPro" id="IPR002300">
    <property type="entry name" value="aa-tRNA-synth_Ia"/>
</dbReference>
<dbReference type="CDD" id="cd00812">
    <property type="entry name" value="LeuRS_core"/>
    <property type="match status" value="1"/>
</dbReference>
<keyword evidence="11" id="KW-0812">Transmembrane</keyword>
<feature type="short sequence motif" description="'KMSKS' region" evidence="9">
    <location>
        <begin position="594"/>
        <end position="598"/>
    </location>
</feature>
<dbReference type="OrthoDB" id="9810365at2"/>
<sequence length="836" mass="100380">MDQEYNPREIEHVVQKYWEIKKTFQVSEKSKKKKFYCLPMMPYPSGNLHMGHIRNYTISDIISRFQRLLGKNVLQPIGWDAFGLPAEQAALTKNINPKKWTLNNIQNMRIQLKNLGFSYDWNREIMTCSSKYYRWEQWFFIQLYKKKLIYKKNTQVNWCPQDKTVLANEQVIQNSCWRCQTPIIFKKKSQWFLKITTYAEELLNNLKMLPQWPVDVINMQKKWIGKSIGLNIEFQIIQYKKKILIYTTKPNTILDVEFLVLSPDHSFLKILKKKNEYIKKFIKNYKKNYLNKEKFLQQQLYGINTQHYVIHPITKKKIPIWSGYYVKSDYATGAIMAVPLFNQIDLNFSIFNNIKIKKKNITKKNFFTKKNDDVIKKLINKKIAYKVKYYKLKDWSISRQRYWGAPIPAAYEKTGKIIMIPENQLPVLLPKNLTINKNKNVLKNYKKWKNVKIKNKIVQRETDTLDTFFESSWYYIRYTNPHFFNGMIDFQKAKYWLPIDVYIGGIEHAILHLMYFRFFHKLLRDFGLLKTDEPAKKLLCQGMVLEDAFYYFSPKKEKIWIQKKKIKILFNSRKKIISAMLKDGTNVHYAGKIKMSKSKKNGINPKKILKKYGSDTLRLFLMFAAPIESSLEWQENGLIGMHRFLKKIWNLVYIFKKNIIIQKKNIIPLIKLENIHFKLNNTIFQVTQDLKKKYSFNTAISHIIKFFNYFKKKIQKYNIKKKFIKKTIQIILLLLYPFTPHICFVLWKEINQKITQNIDQEKWPVPNLKYLLPKTTNIIIQINGKKRHIFNVNTHKKKYEIILKIIKKENIKKYFKNHDIIKIIYVPLKIINFVIK</sequence>
<feature type="domain" description="Aminoacyl-tRNA synthetase class Ia" evidence="12">
    <location>
        <begin position="591"/>
        <end position="632"/>
    </location>
</feature>
<evidence type="ECO:0000313" key="17">
    <source>
        <dbReference type="Proteomes" id="UP000243633"/>
    </source>
</evidence>
<dbReference type="SUPFAM" id="SSF47323">
    <property type="entry name" value="Anticodon-binding domain of a subclass of class I aminoacyl-tRNA synthetases"/>
    <property type="match status" value="1"/>
</dbReference>
<feature type="domain" description="Aminoacyl-tRNA synthetase class Ia" evidence="12">
    <location>
        <begin position="385"/>
        <end position="547"/>
    </location>
</feature>
<evidence type="ECO:0000313" key="16">
    <source>
        <dbReference type="EMBL" id="CUR53261.1"/>
    </source>
</evidence>
<dbReference type="InterPro" id="IPR025709">
    <property type="entry name" value="Leu_tRNA-synth_edit"/>
</dbReference>
<dbReference type="EMBL" id="LN890285">
    <property type="protein sequence ID" value="CUR53261.1"/>
    <property type="molecule type" value="Genomic_DNA"/>
</dbReference>
<dbReference type="AlphaFoldDB" id="A0A160SYZ7"/>
<feature type="domain" description="Methionyl/Leucyl tRNA synthetase" evidence="14">
    <location>
        <begin position="41"/>
        <end position="180"/>
    </location>
</feature>
<dbReference type="InterPro" id="IPR009080">
    <property type="entry name" value="tRNAsynth_Ia_anticodon-bd"/>
</dbReference>
<dbReference type="CDD" id="cd07958">
    <property type="entry name" value="Anticodon_Ia_Leu_BEm"/>
    <property type="match status" value="1"/>
</dbReference>
<dbReference type="Gene3D" id="3.40.50.620">
    <property type="entry name" value="HUPs"/>
    <property type="match status" value="2"/>
</dbReference>
<evidence type="ECO:0000259" key="12">
    <source>
        <dbReference type="Pfam" id="PF00133"/>
    </source>
</evidence>
<dbReference type="Gene3D" id="2.20.28.290">
    <property type="match status" value="1"/>
</dbReference>
<evidence type="ECO:0000256" key="8">
    <source>
        <dbReference type="ARBA" id="ARBA00047469"/>
    </source>
</evidence>
<keyword evidence="2 9" id="KW-0963">Cytoplasm</keyword>
<keyword evidence="6 9" id="KW-0648">Protein biosynthesis</keyword>
<comment type="catalytic activity">
    <reaction evidence="8 9">
        <text>tRNA(Leu) + L-leucine + ATP = L-leucyl-tRNA(Leu) + AMP + diphosphate</text>
        <dbReference type="Rhea" id="RHEA:11688"/>
        <dbReference type="Rhea" id="RHEA-COMP:9613"/>
        <dbReference type="Rhea" id="RHEA-COMP:9622"/>
        <dbReference type="ChEBI" id="CHEBI:30616"/>
        <dbReference type="ChEBI" id="CHEBI:33019"/>
        <dbReference type="ChEBI" id="CHEBI:57427"/>
        <dbReference type="ChEBI" id="CHEBI:78442"/>
        <dbReference type="ChEBI" id="CHEBI:78494"/>
        <dbReference type="ChEBI" id="CHEBI:456215"/>
        <dbReference type="EC" id="6.1.1.4"/>
    </reaction>
</comment>
<comment type="subcellular location">
    <subcellularLocation>
        <location evidence="9">Cytoplasm</location>
    </subcellularLocation>
</comment>
<dbReference type="GO" id="GO:0005524">
    <property type="term" value="F:ATP binding"/>
    <property type="evidence" value="ECO:0007669"/>
    <property type="project" value="UniProtKB-UniRule"/>
</dbReference>
<feature type="binding site" evidence="9">
    <location>
        <position position="597"/>
    </location>
    <ligand>
        <name>ATP</name>
        <dbReference type="ChEBI" id="CHEBI:30616"/>
    </ligand>
</feature>
<proteinExistence type="inferred from homology"/>
<dbReference type="PANTHER" id="PTHR43740:SF2">
    <property type="entry name" value="LEUCINE--TRNA LIGASE, MITOCHONDRIAL"/>
    <property type="match status" value="1"/>
</dbReference>
<dbReference type="GO" id="GO:0002161">
    <property type="term" value="F:aminoacyl-tRNA deacylase activity"/>
    <property type="evidence" value="ECO:0007669"/>
    <property type="project" value="InterPro"/>
</dbReference>
<keyword evidence="11" id="KW-0472">Membrane</keyword>
<dbReference type="FunFam" id="1.10.730.10:FF:000002">
    <property type="entry name" value="Leucine--tRNA ligase"/>
    <property type="match status" value="1"/>
</dbReference>
<dbReference type="PATRIC" id="fig|98804.3.peg.279"/>
<keyword evidence="7 9" id="KW-0030">Aminoacyl-tRNA synthetase</keyword>
<accession>A0A160SYZ7</accession>
<dbReference type="InterPro" id="IPR013155">
    <property type="entry name" value="M/V/L/I-tRNA-synth_anticd-bd"/>
</dbReference>
<evidence type="ECO:0000256" key="3">
    <source>
        <dbReference type="ARBA" id="ARBA00022598"/>
    </source>
</evidence>
<dbReference type="Gene3D" id="1.10.730.10">
    <property type="entry name" value="Isoleucyl-tRNA Synthetase, Domain 1"/>
    <property type="match status" value="1"/>
</dbReference>
<keyword evidence="11" id="KW-1133">Transmembrane helix</keyword>
<dbReference type="Gene3D" id="3.10.20.590">
    <property type="match status" value="1"/>
</dbReference>
<dbReference type="PROSITE" id="PS00178">
    <property type="entry name" value="AA_TRNA_LIGASE_I"/>
    <property type="match status" value="1"/>
</dbReference>
<dbReference type="FunFam" id="3.40.50.620:FF:000003">
    <property type="entry name" value="Leucine--tRNA ligase"/>
    <property type="match status" value="1"/>
</dbReference>
<dbReference type="InterPro" id="IPR009008">
    <property type="entry name" value="Val/Leu/Ile-tRNA-synth_edit"/>
</dbReference>
<dbReference type="Pfam" id="PF08264">
    <property type="entry name" value="Anticodon_1"/>
    <property type="match status" value="1"/>
</dbReference>
<feature type="domain" description="Methionyl/Valyl/Leucyl/Isoleucyl-tRNA synthetase anticodon-binding" evidence="13">
    <location>
        <begin position="677"/>
        <end position="798"/>
    </location>
</feature>
<dbReference type="Proteomes" id="UP000243633">
    <property type="component" value="Chromosome 1"/>
</dbReference>
<evidence type="ECO:0000256" key="9">
    <source>
        <dbReference type="HAMAP-Rule" id="MF_00049"/>
    </source>
</evidence>
<evidence type="ECO:0000256" key="1">
    <source>
        <dbReference type="ARBA" id="ARBA00005594"/>
    </source>
</evidence>
<dbReference type="Pfam" id="PF13603">
    <property type="entry name" value="tRNA-synt_1_2"/>
    <property type="match status" value="1"/>
</dbReference>
<dbReference type="SUPFAM" id="SSF52374">
    <property type="entry name" value="Nucleotidylyl transferase"/>
    <property type="match status" value="1"/>
</dbReference>
<feature type="short sequence motif" description="'HIGH' region" evidence="9">
    <location>
        <begin position="42"/>
        <end position="52"/>
    </location>
</feature>
<feature type="transmembrane region" description="Helical" evidence="11">
    <location>
        <begin position="730"/>
        <end position="747"/>
    </location>
</feature>
<dbReference type="EC" id="6.1.1.4" evidence="9"/>
<dbReference type="SUPFAM" id="SSF50677">
    <property type="entry name" value="ValRS/IleRS/LeuRS editing domain"/>
    <property type="match status" value="1"/>
</dbReference>
<dbReference type="PRINTS" id="PR00985">
    <property type="entry name" value="TRNASYNTHLEU"/>
</dbReference>
<dbReference type="GO" id="GO:0004823">
    <property type="term" value="F:leucine-tRNA ligase activity"/>
    <property type="evidence" value="ECO:0007669"/>
    <property type="project" value="UniProtKB-UniRule"/>
</dbReference>
<gene>
    <name evidence="9 16" type="primary">leuS</name>
    <name evidence="16" type="ORF">BTSPAZIEG_0296</name>
</gene>
<evidence type="ECO:0000256" key="11">
    <source>
        <dbReference type="SAM" id="Phobius"/>
    </source>
</evidence>
<evidence type="ECO:0000259" key="13">
    <source>
        <dbReference type="Pfam" id="PF08264"/>
    </source>
</evidence>
<dbReference type="Pfam" id="PF09334">
    <property type="entry name" value="tRNA-synt_1g"/>
    <property type="match status" value="1"/>
</dbReference>
<evidence type="ECO:0000256" key="7">
    <source>
        <dbReference type="ARBA" id="ARBA00023146"/>
    </source>
</evidence>